<accession>A0A450U2D1</accession>
<dbReference type="AlphaFoldDB" id="A0A450U2D1"/>
<sequence>MVSYPLDQGKSQDPLIPQSRCKQIKFASFVSFLATLEMTGSLGIMHIGLRQRLARIIYFPLIFAKSYVLQNTNFALLLLNLVGWGRSFARRFDAHGIWMGRRNCSIRSLYGRPTPECAG</sequence>
<feature type="transmembrane region" description="Helical" evidence="1">
    <location>
        <begin position="26"/>
        <end position="45"/>
    </location>
</feature>
<reference evidence="2" key="1">
    <citation type="submission" date="2019-02" db="EMBL/GenBank/DDBJ databases">
        <authorList>
            <person name="Gruber-Vodicka R. H."/>
            <person name="Seah K. B. B."/>
        </authorList>
    </citation>
    <scope>NUCLEOTIDE SEQUENCE</scope>
    <source>
        <strain evidence="2">BECK_BZ131</strain>
    </source>
</reference>
<organism evidence="2">
    <name type="scientific">Candidatus Kentrum sp. FW</name>
    <dbReference type="NCBI Taxonomy" id="2126338"/>
    <lineage>
        <taxon>Bacteria</taxon>
        <taxon>Pseudomonadati</taxon>
        <taxon>Pseudomonadota</taxon>
        <taxon>Gammaproteobacteria</taxon>
        <taxon>Candidatus Kentrum</taxon>
    </lineage>
</organism>
<proteinExistence type="predicted"/>
<gene>
    <name evidence="2" type="ORF">BECKFW1821C_GA0114237_111613</name>
</gene>
<protein>
    <submittedName>
        <fullName evidence="2">Uncharacterized protein</fullName>
    </submittedName>
</protein>
<keyword evidence="1" id="KW-0812">Transmembrane</keyword>
<name>A0A450U2D1_9GAMM</name>
<keyword evidence="1" id="KW-0472">Membrane</keyword>
<evidence type="ECO:0000256" key="1">
    <source>
        <dbReference type="SAM" id="Phobius"/>
    </source>
</evidence>
<keyword evidence="1" id="KW-1133">Transmembrane helix</keyword>
<dbReference type="EMBL" id="CAADFE010000116">
    <property type="protein sequence ID" value="VFJ77151.1"/>
    <property type="molecule type" value="Genomic_DNA"/>
</dbReference>
<evidence type="ECO:0000313" key="2">
    <source>
        <dbReference type="EMBL" id="VFJ77151.1"/>
    </source>
</evidence>